<keyword evidence="3" id="KW-0508">mRNA splicing</keyword>
<dbReference type="OrthoDB" id="30179at2759"/>
<proteinExistence type="inferred from homology"/>
<evidence type="ECO:0000256" key="1">
    <source>
        <dbReference type="ARBA" id="ARBA00006644"/>
    </source>
</evidence>
<feature type="region of interest" description="Disordered" evidence="4">
    <location>
        <begin position="1"/>
        <end position="113"/>
    </location>
</feature>
<dbReference type="GO" id="GO:0045292">
    <property type="term" value="P:mRNA cis splicing, via spliceosome"/>
    <property type="evidence" value="ECO:0007669"/>
    <property type="project" value="TreeGrafter"/>
</dbReference>
<evidence type="ECO:0000256" key="4">
    <source>
        <dbReference type="SAM" id="MobiDB-lite"/>
    </source>
</evidence>
<comment type="caution">
    <text evidence="5">The sequence shown here is derived from an EMBL/GenBank/DDBJ whole genome shotgun (WGS) entry which is preliminary data.</text>
</comment>
<dbReference type="GO" id="GO:0071013">
    <property type="term" value="C:catalytic step 2 spliceosome"/>
    <property type="evidence" value="ECO:0007669"/>
    <property type="project" value="TreeGrafter"/>
</dbReference>
<sequence>MTTAARPTWDTAKGKGEGDLSALSKQYSSRDLPSHTKLKHRTAQQRLRKDLEDRERQAARDRTKEKGSRSTADPPKRPRLDQPPPSNLDADDPVDDDDDDDSDESDDEDDTAELLAELQRIKKERAQEEARKVRFVSSSPQR</sequence>
<dbReference type="PANTHER" id="PTHR12718">
    <property type="entry name" value="CELL CYCLE CONTROL PROTEIN CWF15"/>
    <property type="match status" value="1"/>
</dbReference>
<dbReference type="Pfam" id="PF04889">
    <property type="entry name" value="Cwf_Cwc_15"/>
    <property type="match status" value="1"/>
</dbReference>
<dbReference type="Proteomes" id="UP001163046">
    <property type="component" value="Unassembled WGS sequence"/>
</dbReference>
<protein>
    <submittedName>
        <fullName evidence="5">Complexed with cef1p</fullName>
    </submittedName>
</protein>
<name>A0A9X0D9R9_9CNID</name>
<feature type="compositionally biased region" description="Acidic residues" evidence="4">
    <location>
        <begin position="89"/>
        <end position="112"/>
    </location>
</feature>
<dbReference type="EMBL" id="MU825400">
    <property type="protein sequence ID" value="KAJ7392577.1"/>
    <property type="molecule type" value="Genomic_DNA"/>
</dbReference>
<evidence type="ECO:0000313" key="5">
    <source>
        <dbReference type="EMBL" id="KAJ7392577.1"/>
    </source>
</evidence>
<dbReference type="GO" id="GO:0003723">
    <property type="term" value="F:RNA binding"/>
    <property type="evidence" value="ECO:0007669"/>
    <property type="project" value="TreeGrafter"/>
</dbReference>
<dbReference type="InterPro" id="IPR006973">
    <property type="entry name" value="Cwf_Cwc_15"/>
</dbReference>
<feature type="region of interest" description="Disordered" evidence="4">
    <location>
        <begin position="123"/>
        <end position="142"/>
    </location>
</feature>
<feature type="compositionally biased region" description="Basic and acidic residues" evidence="4">
    <location>
        <begin position="47"/>
        <end position="80"/>
    </location>
</feature>
<evidence type="ECO:0000313" key="6">
    <source>
        <dbReference type="Proteomes" id="UP001163046"/>
    </source>
</evidence>
<dbReference type="PANTHER" id="PTHR12718:SF2">
    <property type="entry name" value="SPLICEOSOME-ASSOCIATED PROTEIN CWC15 HOMOLOG"/>
    <property type="match status" value="1"/>
</dbReference>
<feature type="compositionally biased region" description="Basic and acidic residues" evidence="4">
    <location>
        <begin position="123"/>
        <end position="132"/>
    </location>
</feature>
<gene>
    <name evidence="5" type="primary">CWC15</name>
    <name evidence="5" type="ORF">OS493_010224</name>
</gene>
<comment type="similarity">
    <text evidence="1">Belongs to the CWC15 family.</text>
</comment>
<reference evidence="5" key="1">
    <citation type="submission" date="2023-01" db="EMBL/GenBank/DDBJ databases">
        <title>Genome assembly of the deep-sea coral Lophelia pertusa.</title>
        <authorList>
            <person name="Herrera S."/>
            <person name="Cordes E."/>
        </authorList>
    </citation>
    <scope>NUCLEOTIDE SEQUENCE</scope>
    <source>
        <strain evidence="5">USNM1676648</strain>
        <tissue evidence="5">Polyp</tissue>
    </source>
</reference>
<evidence type="ECO:0000256" key="3">
    <source>
        <dbReference type="ARBA" id="ARBA00023187"/>
    </source>
</evidence>
<organism evidence="5 6">
    <name type="scientific">Desmophyllum pertusum</name>
    <dbReference type="NCBI Taxonomy" id="174260"/>
    <lineage>
        <taxon>Eukaryota</taxon>
        <taxon>Metazoa</taxon>
        <taxon>Cnidaria</taxon>
        <taxon>Anthozoa</taxon>
        <taxon>Hexacorallia</taxon>
        <taxon>Scleractinia</taxon>
        <taxon>Caryophylliina</taxon>
        <taxon>Caryophylliidae</taxon>
        <taxon>Desmophyllum</taxon>
    </lineage>
</organism>
<keyword evidence="2" id="KW-0507">mRNA processing</keyword>
<dbReference type="AlphaFoldDB" id="A0A9X0D9R9"/>
<keyword evidence="6" id="KW-1185">Reference proteome</keyword>
<evidence type="ECO:0000256" key="2">
    <source>
        <dbReference type="ARBA" id="ARBA00022664"/>
    </source>
</evidence>
<accession>A0A9X0D9R9</accession>